<evidence type="ECO:0000313" key="2">
    <source>
        <dbReference type="EMBL" id="KAF5389205.1"/>
    </source>
</evidence>
<dbReference type="Pfam" id="PF18717">
    <property type="entry name" value="CxC4"/>
    <property type="match status" value="1"/>
</dbReference>
<dbReference type="PROSITE" id="PS51257">
    <property type="entry name" value="PROKAR_LIPOPROTEIN"/>
    <property type="match status" value="1"/>
</dbReference>
<dbReference type="EMBL" id="JAACJN010000023">
    <property type="protein sequence ID" value="KAF5389205.1"/>
    <property type="molecule type" value="Genomic_DNA"/>
</dbReference>
<dbReference type="AlphaFoldDB" id="A0A8H5HTZ3"/>
<proteinExistence type="predicted"/>
<gene>
    <name evidence="2" type="ORF">D9757_003382</name>
</gene>
<dbReference type="InterPro" id="IPR040648">
    <property type="entry name" value="HMGXB3_CxC4"/>
</dbReference>
<protein>
    <recommendedName>
        <fullName evidence="1">HMG domain-containing protein</fullName>
    </recommendedName>
</protein>
<dbReference type="Proteomes" id="UP000518752">
    <property type="component" value="Unassembled WGS sequence"/>
</dbReference>
<evidence type="ECO:0000259" key="1">
    <source>
        <dbReference type="Pfam" id="PF18717"/>
    </source>
</evidence>
<keyword evidence="3" id="KW-1185">Reference proteome</keyword>
<reference evidence="2 3" key="1">
    <citation type="journal article" date="2020" name="ISME J.">
        <title>Uncovering the hidden diversity of litter-decomposition mechanisms in mushroom-forming fungi.</title>
        <authorList>
            <person name="Floudas D."/>
            <person name="Bentzer J."/>
            <person name="Ahren D."/>
            <person name="Johansson T."/>
            <person name="Persson P."/>
            <person name="Tunlid A."/>
        </authorList>
    </citation>
    <scope>NUCLEOTIDE SEQUENCE [LARGE SCALE GENOMIC DNA]</scope>
    <source>
        <strain evidence="2 3">CBS 406.79</strain>
    </source>
</reference>
<accession>A0A8H5HTZ3</accession>
<feature type="domain" description="HMG" evidence="1">
    <location>
        <begin position="22"/>
        <end position="149"/>
    </location>
</feature>
<evidence type="ECO:0000313" key="3">
    <source>
        <dbReference type="Proteomes" id="UP000518752"/>
    </source>
</evidence>
<name>A0A8H5HTZ3_9AGAR</name>
<dbReference type="OrthoDB" id="5598737at2759"/>
<organism evidence="2 3">
    <name type="scientific">Collybiopsis confluens</name>
    <dbReference type="NCBI Taxonomy" id="2823264"/>
    <lineage>
        <taxon>Eukaryota</taxon>
        <taxon>Fungi</taxon>
        <taxon>Dikarya</taxon>
        <taxon>Basidiomycota</taxon>
        <taxon>Agaricomycotina</taxon>
        <taxon>Agaricomycetes</taxon>
        <taxon>Agaricomycetidae</taxon>
        <taxon>Agaricales</taxon>
        <taxon>Marasmiineae</taxon>
        <taxon>Omphalotaceae</taxon>
        <taxon>Collybiopsis</taxon>
    </lineage>
</organism>
<sequence>MVCASPRGRILPPTLRETVTLISLSAQSSCACVDGQREFFDSRRPTVKRNCIVYGMLGAFSTQIELQPCPRCPPVHRRYIGPDPRDIGLFNYNNSTIFTHELLNEYISAFTSSETPFEPWVQTISRRYDELPGGISFIGGGLFRSVWFAHVRLIRFESDKTCPSCGDNPDNVIWDGVSISFGRKHVSSELQPPTVIHKDAPERSSRPVSKPEWLQDIKMRRLIRDWLSSGGLIPEQGENSGGYQAALEDCLQRAKILQLELYPWLHNQSPSLKTLFARRLGHGALQADSKKWKPRREYLTLFQILTADEYSTQAMTRPVLRNLNLFLASPTANNLQGLRGFPALYTILQLEIAREGCFAEETLGVGQWLHDRTQDVLNKLIASNPTPLDQNPAFSLPMCGEFREWEKGVATVFLRYATALGILGCLTM</sequence>
<comment type="caution">
    <text evidence="2">The sequence shown here is derived from an EMBL/GenBank/DDBJ whole genome shotgun (WGS) entry which is preliminary data.</text>
</comment>